<evidence type="ECO:0000256" key="1">
    <source>
        <dbReference type="PROSITE-ProRule" id="PRU00090"/>
    </source>
</evidence>
<proteinExistence type="predicted"/>
<dbReference type="OrthoDB" id="6007699at2759"/>
<keyword evidence="2" id="KW-0675">Receptor</keyword>
<dbReference type="Proteomes" id="UP001152795">
    <property type="component" value="Unassembled WGS sequence"/>
</dbReference>
<evidence type="ECO:0000313" key="3">
    <source>
        <dbReference type="Proteomes" id="UP001152795"/>
    </source>
</evidence>
<dbReference type="AlphaFoldDB" id="A0A7D9LIX7"/>
<feature type="non-terminal residue" evidence="2">
    <location>
        <position position="193"/>
    </location>
</feature>
<dbReference type="InterPro" id="IPR020067">
    <property type="entry name" value="Frizzled_dom"/>
</dbReference>
<gene>
    <name evidence="2" type="ORF">PACLA_8A005825</name>
</gene>
<dbReference type="PROSITE" id="PS50038">
    <property type="entry name" value="FZ"/>
    <property type="match status" value="1"/>
</dbReference>
<keyword evidence="3" id="KW-1185">Reference proteome</keyword>
<protein>
    <submittedName>
        <fullName evidence="2">Angiopoietin-1 receptor-like</fullName>
    </submittedName>
</protein>
<dbReference type="EMBL" id="CACRXK020019030">
    <property type="protein sequence ID" value="CAB4033189.1"/>
    <property type="molecule type" value="Genomic_DNA"/>
</dbReference>
<comment type="caution">
    <text evidence="2">The sequence shown here is derived from an EMBL/GenBank/DDBJ whole genome shotgun (WGS) entry which is preliminary data.</text>
</comment>
<comment type="caution">
    <text evidence="1">Lacks conserved residue(s) required for the propagation of feature annotation.</text>
</comment>
<reference evidence="2" key="1">
    <citation type="submission" date="2020-04" db="EMBL/GenBank/DDBJ databases">
        <authorList>
            <person name="Alioto T."/>
            <person name="Alioto T."/>
            <person name="Gomez Garrido J."/>
        </authorList>
    </citation>
    <scope>NUCLEOTIDE SEQUENCE</scope>
    <source>
        <strain evidence="2">A484AB</strain>
    </source>
</reference>
<organism evidence="2 3">
    <name type="scientific">Paramuricea clavata</name>
    <name type="common">Red gorgonian</name>
    <name type="synonym">Violescent sea-whip</name>
    <dbReference type="NCBI Taxonomy" id="317549"/>
    <lineage>
        <taxon>Eukaryota</taxon>
        <taxon>Metazoa</taxon>
        <taxon>Cnidaria</taxon>
        <taxon>Anthozoa</taxon>
        <taxon>Octocorallia</taxon>
        <taxon>Malacalcyonacea</taxon>
        <taxon>Plexauridae</taxon>
        <taxon>Paramuricea</taxon>
    </lineage>
</organism>
<accession>A0A7D9LIX7</accession>
<evidence type="ECO:0000313" key="2">
    <source>
        <dbReference type="EMBL" id="CAB4033189.1"/>
    </source>
</evidence>
<sequence length="193" mass="21939">EHHLQDKNRACIPAKAEPTLNSSSCYPLVNFTRPFCQNYGIALPNYVYQTPDQQNNRNHEANKDDDIIMKLGGPSSISRNLEVDINTVRKCLQAVAIGYCHLNFPSCDRTDSVFKEQKICRESCLELTHMCGELWEMFVRWYAVGHPYHPEKKAFRCELQPSRNAGDSPECWYFNGNASSADTSSAPEWATNA</sequence>
<feature type="non-terminal residue" evidence="2">
    <location>
        <position position="1"/>
    </location>
</feature>
<dbReference type="InterPro" id="IPR036790">
    <property type="entry name" value="Frizzled_dom_sf"/>
</dbReference>
<dbReference type="Gene3D" id="1.10.2000.10">
    <property type="entry name" value="Frizzled cysteine-rich domain"/>
    <property type="match status" value="1"/>
</dbReference>
<name>A0A7D9LIX7_PARCT</name>